<sequence length="99" mass="10390">MKTKGSNNVVPSGFILPSTFKTTGSKSTLYPLRALIIQSRSKPASYLLPKLGDKIEPAVAPLLKSAQTGCSVTVPFGSSKVGPTGVSHSCPSFRRGKNL</sequence>
<evidence type="ECO:0000313" key="2">
    <source>
        <dbReference type="Proteomes" id="UP000887565"/>
    </source>
</evidence>
<keyword evidence="2" id="KW-1185">Reference proteome</keyword>
<organism evidence="2 3">
    <name type="scientific">Romanomermis culicivorax</name>
    <name type="common">Nematode worm</name>
    <dbReference type="NCBI Taxonomy" id="13658"/>
    <lineage>
        <taxon>Eukaryota</taxon>
        <taxon>Metazoa</taxon>
        <taxon>Ecdysozoa</taxon>
        <taxon>Nematoda</taxon>
        <taxon>Enoplea</taxon>
        <taxon>Dorylaimia</taxon>
        <taxon>Mermithida</taxon>
        <taxon>Mermithoidea</taxon>
        <taxon>Mermithidae</taxon>
        <taxon>Romanomermis</taxon>
    </lineage>
</organism>
<accession>A0A915KFG6</accession>
<dbReference type="AlphaFoldDB" id="A0A915KFG6"/>
<proteinExistence type="predicted"/>
<evidence type="ECO:0000256" key="1">
    <source>
        <dbReference type="SAM" id="MobiDB-lite"/>
    </source>
</evidence>
<feature type="region of interest" description="Disordered" evidence="1">
    <location>
        <begin position="78"/>
        <end position="99"/>
    </location>
</feature>
<dbReference type="Proteomes" id="UP000887565">
    <property type="component" value="Unplaced"/>
</dbReference>
<dbReference type="WBParaSite" id="nRc.2.0.1.t37120-RA">
    <property type="protein sequence ID" value="nRc.2.0.1.t37120-RA"/>
    <property type="gene ID" value="nRc.2.0.1.g37120"/>
</dbReference>
<name>A0A915KFG6_ROMCU</name>
<protein>
    <submittedName>
        <fullName evidence="3">Uncharacterized protein</fullName>
    </submittedName>
</protein>
<evidence type="ECO:0000313" key="3">
    <source>
        <dbReference type="WBParaSite" id="nRc.2.0.1.t37120-RA"/>
    </source>
</evidence>
<reference evidence="3" key="1">
    <citation type="submission" date="2022-11" db="UniProtKB">
        <authorList>
            <consortium name="WormBaseParasite"/>
        </authorList>
    </citation>
    <scope>IDENTIFICATION</scope>
</reference>